<comment type="caution">
    <text evidence="1">The sequence shown here is derived from an EMBL/GenBank/DDBJ whole genome shotgun (WGS) entry which is preliminary data.</text>
</comment>
<dbReference type="EMBL" id="VLLC01000012">
    <property type="protein sequence ID" value="TWI71745.1"/>
    <property type="molecule type" value="Genomic_DNA"/>
</dbReference>
<keyword evidence="2" id="KW-1185">Reference proteome</keyword>
<gene>
    <name evidence="1" type="ORF">LZ24_01761</name>
</gene>
<accession>A0A562RRM7</accession>
<name>A0A562RRM7_9BACT</name>
<sequence>MKIWRSARDSGGNAYDTGQTMRDEAYLWLDSRWGLCRGCQVWVTKGASTSLPTFSKLGTPLRQITAEELREEAGRQVWVQLRKDNHFLDCECIALAQALWEWPGGGVNFLQNIKGVTPLFALSQSLRDHDAATRPRNRSINKAPASFLVWGFFRVLK</sequence>
<evidence type="ECO:0000313" key="2">
    <source>
        <dbReference type="Proteomes" id="UP000318307"/>
    </source>
</evidence>
<proteinExistence type="predicted"/>
<dbReference type="Proteomes" id="UP000318307">
    <property type="component" value="Unassembled WGS sequence"/>
</dbReference>
<organism evidence="1 2">
    <name type="scientific">Desulfobotulus alkaliphilus</name>
    <dbReference type="NCBI Taxonomy" id="622671"/>
    <lineage>
        <taxon>Bacteria</taxon>
        <taxon>Pseudomonadati</taxon>
        <taxon>Thermodesulfobacteriota</taxon>
        <taxon>Desulfobacteria</taxon>
        <taxon>Desulfobacterales</taxon>
        <taxon>Desulfobacteraceae</taxon>
        <taxon>Desulfobotulus</taxon>
    </lineage>
</organism>
<protein>
    <submittedName>
        <fullName evidence="1">Uncharacterized protein</fullName>
    </submittedName>
</protein>
<evidence type="ECO:0000313" key="1">
    <source>
        <dbReference type="EMBL" id="TWI71745.1"/>
    </source>
</evidence>
<reference evidence="1 2" key="1">
    <citation type="submission" date="2019-07" db="EMBL/GenBank/DDBJ databases">
        <title>Genome sequencing of 100 strains of the haloalkaliphilic chemolithoautotrophic sulfur-oxidizing bacterium Thioalkalivibrio.</title>
        <authorList>
            <person name="Muyzer G."/>
        </authorList>
    </citation>
    <scope>NUCLEOTIDE SEQUENCE [LARGE SCALE GENOMIC DNA]</scope>
    <source>
        <strain evidence="1 2">ASO4-4</strain>
    </source>
</reference>
<dbReference type="AlphaFoldDB" id="A0A562RRM7"/>